<dbReference type="Proteomes" id="UP000694580">
    <property type="component" value="Chromosome 5"/>
</dbReference>
<reference evidence="1" key="3">
    <citation type="submission" date="2025-09" db="UniProtKB">
        <authorList>
            <consortium name="Ensembl"/>
        </authorList>
    </citation>
    <scope>IDENTIFICATION</scope>
</reference>
<organism evidence="1 2">
    <name type="scientific">Denticeps clupeoides</name>
    <name type="common">denticle herring</name>
    <dbReference type="NCBI Taxonomy" id="299321"/>
    <lineage>
        <taxon>Eukaryota</taxon>
        <taxon>Metazoa</taxon>
        <taxon>Chordata</taxon>
        <taxon>Craniata</taxon>
        <taxon>Vertebrata</taxon>
        <taxon>Euteleostomi</taxon>
        <taxon>Actinopterygii</taxon>
        <taxon>Neopterygii</taxon>
        <taxon>Teleostei</taxon>
        <taxon>Clupei</taxon>
        <taxon>Clupeiformes</taxon>
        <taxon>Denticipitoidei</taxon>
        <taxon>Denticipitidae</taxon>
        <taxon>Denticeps</taxon>
    </lineage>
</organism>
<protein>
    <submittedName>
        <fullName evidence="1">Uncharacterized protein</fullName>
    </submittedName>
</protein>
<name>A0AAY4A5K5_9TELE</name>
<evidence type="ECO:0000313" key="2">
    <source>
        <dbReference type="Proteomes" id="UP000694580"/>
    </source>
</evidence>
<reference evidence="1" key="2">
    <citation type="submission" date="2025-08" db="UniProtKB">
        <authorList>
            <consortium name="Ensembl"/>
        </authorList>
    </citation>
    <scope>IDENTIFICATION</scope>
</reference>
<reference evidence="1 2" key="1">
    <citation type="submission" date="2020-06" db="EMBL/GenBank/DDBJ databases">
        <authorList>
            <consortium name="Wellcome Sanger Institute Data Sharing"/>
        </authorList>
    </citation>
    <scope>NUCLEOTIDE SEQUENCE [LARGE SCALE GENOMIC DNA]</scope>
</reference>
<keyword evidence="2" id="KW-1185">Reference proteome</keyword>
<dbReference type="Ensembl" id="ENSDCDT00010002549.1">
    <property type="protein sequence ID" value="ENSDCDP00010002451.1"/>
    <property type="gene ID" value="ENSDCDG00010001194.1"/>
</dbReference>
<dbReference type="AlphaFoldDB" id="A0AAY4A5K5"/>
<proteinExistence type="predicted"/>
<evidence type="ECO:0000313" key="1">
    <source>
        <dbReference type="Ensembl" id="ENSDCDP00010002451.1"/>
    </source>
</evidence>
<accession>A0AAY4A5K5</accession>
<sequence length="315" mass="35663">MEPYNHTHIGYTELLFKLTSPTTEDNTPRAFVLTSQREGTYILFAYLRGLICLMDIQYAQDLFTTARQKILDLRLQKTPRHALNYLRNILDLHRWLTSEKMKIINYSELLSTLMLYTGYECIGLYPNSTTICSIGTVVFKWDQLMLNMTSKGTILFTTRTCCHETSSCVICVCNTLQPFSYKDTRLISVQSLHGYSDAVQVSHTQWCVVSEMISFSYGGLTYPANHTFSMGQLNILGRTALEFDVSLVGRHILRARNPHPGRDNELGTTDDSEKKMVGLGVDVSSASAFIYTFLLVQCCYFHSVLRISSSSPTAT</sequence>
<dbReference type="GeneTree" id="ENSGT00940000177271"/>